<accession>A0A1E4T7S1</accession>
<keyword evidence="12" id="KW-1185">Reference proteome</keyword>
<dbReference type="InterPro" id="IPR036638">
    <property type="entry name" value="HLH_DNA-bd_sf"/>
</dbReference>
<dbReference type="Gene3D" id="4.10.280.10">
    <property type="entry name" value="Helix-loop-helix DNA-binding domain"/>
    <property type="match status" value="1"/>
</dbReference>
<feature type="domain" description="UBC core" evidence="8">
    <location>
        <begin position="1205"/>
        <end position="1351"/>
    </location>
</feature>
<dbReference type="InterPro" id="IPR023313">
    <property type="entry name" value="UBQ-conjugating_AS"/>
</dbReference>
<organism evidence="11 12">
    <name type="scientific">[Candida] arabinofermentans NRRL YB-2248</name>
    <dbReference type="NCBI Taxonomy" id="983967"/>
    <lineage>
        <taxon>Eukaryota</taxon>
        <taxon>Fungi</taxon>
        <taxon>Dikarya</taxon>
        <taxon>Ascomycota</taxon>
        <taxon>Saccharomycotina</taxon>
        <taxon>Pichiomycetes</taxon>
        <taxon>Pichiales</taxon>
        <taxon>Pichiaceae</taxon>
        <taxon>Ogataea</taxon>
        <taxon>Ogataea/Candida clade</taxon>
    </lineage>
</organism>
<dbReference type="InterPro" id="IPR037804">
    <property type="entry name" value="SGF73"/>
</dbReference>
<evidence type="ECO:0000256" key="5">
    <source>
        <dbReference type="ARBA" id="ARBA00022840"/>
    </source>
</evidence>
<dbReference type="GO" id="GO:0061631">
    <property type="term" value="F:ubiquitin conjugating enzyme activity"/>
    <property type="evidence" value="ECO:0007669"/>
    <property type="project" value="UniProtKB-EC"/>
</dbReference>
<dbReference type="GO" id="GO:0006357">
    <property type="term" value="P:regulation of transcription by RNA polymerase II"/>
    <property type="evidence" value="ECO:0007669"/>
    <property type="project" value="TreeGrafter"/>
</dbReference>
<dbReference type="PROSITE" id="PS50127">
    <property type="entry name" value="UBC_2"/>
    <property type="match status" value="1"/>
</dbReference>
<evidence type="ECO:0000313" key="12">
    <source>
        <dbReference type="Proteomes" id="UP000094801"/>
    </source>
</evidence>
<dbReference type="InterPro" id="IPR013243">
    <property type="entry name" value="SCA7_dom"/>
</dbReference>
<evidence type="ECO:0000256" key="7">
    <source>
        <dbReference type="SAM" id="MobiDB-lite"/>
    </source>
</evidence>
<dbReference type="PROSITE" id="PS00183">
    <property type="entry name" value="UBC_1"/>
    <property type="match status" value="1"/>
</dbReference>
<feature type="compositionally biased region" description="Basic and acidic residues" evidence="7">
    <location>
        <begin position="968"/>
        <end position="978"/>
    </location>
</feature>
<dbReference type="OrthoDB" id="21678at2759"/>
<feature type="compositionally biased region" description="Low complexity" evidence="7">
    <location>
        <begin position="798"/>
        <end position="807"/>
    </location>
</feature>
<dbReference type="Gene3D" id="3.10.110.10">
    <property type="entry name" value="Ubiquitin Conjugating Enzyme"/>
    <property type="match status" value="1"/>
</dbReference>
<dbReference type="FunFam" id="3.10.110.10:FF:000020">
    <property type="entry name" value="Ubiquitin-conjugating enzyme E2 N"/>
    <property type="match status" value="1"/>
</dbReference>
<feature type="region of interest" description="Disordered" evidence="7">
    <location>
        <begin position="909"/>
        <end position="987"/>
    </location>
</feature>
<evidence type="ECO:0000259" key="10">
    <source>
        <dbReference type="PROSITE" id="PS51505"/>
    </source>
</evidence>
<reference evidence="12" key="1">
    <citation type="submission" date="2016-04" db="EMBL/GenBank/DDBJ databases">
        <title>Comparative genomics of biotechnologically important yeasts.</title>
        <authorList>
            <consortium name="DOE Joint Genome Institute"/>
            <person name="Riley R."/>
            <person name="Haridas S."/>
            <person name="Wolfe K.H."/>
            <person name="Lopes M.R."/>
            <person name="Hittinger C.T."/>
            <person name="Goker M."/>
            <person name="Salamov A."/>
            <person name="Wisecaver J."/>
            <person name="Long T.M."/>
            <person name="Aerts A.L."/>
            <person name="Barry K."/>
            <person name="Choi C."/>
            <person name="Clum A."/>
            <person name="Coughlan A.Y."/>
            <person name="Deshpande S."/>
            <person name="Douglass A.P."/>
            <person name="Hanson S.J."/>
            <person name="Klenk H.-P."/>
            <person name="Labutti K."/>
            <person name="Lapidus A."/>
            <person name="Lindquist E."/>
            <person name="Lipzen A."/>
            <person name="Meier-Kolthoff J.P."/>
            <person name="Ohm R.A."/>
            <person name="Otillar R.P."/>
            <person name="Pangilinan J."/>
            <person name="Peng Y."/>
            <person name="Rokas A."/>
            <person name="Rosa C.A."/>
            <person name="Scheuner C."/>
            <person name="Sibirny A.A."/>
            <person name="Slot J.C."/>
            <person name="Stielow J.B."/>
            <person name="Sun H."/>
            <person name="Kurtzman C.P."/>
            <person name="Blackwell M."/>
            <person name="Grigoriev I.V."/>
            <person name="Jeffries T.W."/>
        </authorList>
    </citation>
    <scope>NUCLEOTIDE SEQUENCE [LARGE SCALE GENOMIC DNA]</scope>
    <source>
        <strain evidence="12">NRRL YB-2248</strain>
    </source>
</reference>
<evidence type="ECO:0000256" key="6">
    <source>
        <dbReference type="PROSITE-ProRule" id="PRU10133"/>
    </source>
</evidence>
<keyword evidence="5" id="KW-0067">ATP-binding</keyword>
<feature type="region of interest" description="Disordered" evidence="7">
    <location>
        <begin position="1"/>
        <end position="21"/>
    </location>
</feature>
<dbReference type="PANTHER" id="PTHR47805:SF1">
    <property type="entry name" value="SAGA-ASSOCIATED FACTOR 73"/>
    <property type="match status" value="1"/>
</dbReference>
<dbReference type="CDD" id="cd23813">
    <property type="entry name" value="UBCc_UBE2N"/>
    <property type="match status" value="1"/>
</dbReference>
<dbReference type="SUPFAM" id="SSF47459">
    <property type="entry name" value="HLH, helix-loop-helix DNA-binding domain"/>
    <property type="match status" value="1"/>
</dbReference>
<dbReference type="GO" id="GO:0000124">
    <property type="term" value="C:SAGA complex"/>
    <property type="evidence" value="ECO:0007669"/>
    <property type="project" value="InterPro"/>
</dbReference>
<dbReference type="SUPFAM" id="SSF54495">
    <property type="entry name" value="UBC-like"/>
    <property type="match status" value="1"/>
</dbReference>
<dbReference type="Pfam" id="PF00010">
    <property type="entry name" value="HLH"/>
    <property type="match status" value="1"/>
</dbReference>
<evidence type="ECO:0000256" key="1">
    <source>
        <dbReference type="ARBA" id="ARBA00012486"/>
    </source>
</evidence>
<dbReference type="EMBL" id="KV453847">
    <property type="protein sequence ID" value="ODV87817.1"/>
    <property type="molecule type" value="Genomic_DNA"/>
</dbReference>
<keyword evidence="2" id="KW-0808">Transferase</keyword>
<evidence type="ECO:0000256" key="4">
    <source>
        <dbReference type="ARBA" id="ARBA00022786"/>
    </source>
</evidence>
<feature type="active site" description="Glycyl thioester intermediate" evidence="6">
    <location>
        <position position="1289"/>
    </location>
</feature>
<dbReference type="SMART" id="SM00353">
    <property type="entry name" value="HLH"/>
    <property type="match status" value="1"/>
</dbReference>
<gene>
    <name evidence="11" type="ORF">CANARDRAFT_185914</name>
</gene>
<feature type="non-terminal residue" evidence="11">
    <location>
        <position position="1351"/>
    </location>
</feature>
<feature type="domain" description="BHLH" evidence="9">
    <location>
        <begin position="17"/>
        <end position="86"/>
    </location>
</feature>
<dbReference type="PROSITE" id="PS51505">
    <property type="entry name" value="SCA7"/>
    <property type="match status" value="1"/>
</dbReference>
<evidence type="ECO:0000256" key="3">
    <source>
        <dbReference type="ARBA" id="ARBA00022741"/>
    </source>
</evidence>
<proteinExistence type="predicted"/>
<dbReference type="Pfam" id="PF08313">
    <property type="entry name" value="SCA7"/>
    <property type="match status" value="1"/>
</dbReference>
<dbReference type="GO" id="GO:0005524">
    <property type="term" value="F:ATP binding"/>
    <property type="evidence" value="ECO:0007669"/>
    <property type="project" value="UniProtKB-KW"/>
</dbReference>
<dbReference type="GO" id="GO:1904802">
    <property type="term" value="P:RITS complex assembly"/>
    <property type="evidence" value="ECO:0007669"/>
    <property type="project" value="TreeGrafter"/>
</dbReference>
<sequence>DSRSSTSSSKILKPGRKDRSSHNIIEKKYRTNINARILELRDAVPSLRAATENRHVSAEDLEGLSPAMKLNKASILAKATEYIRHLEYKNSALVNEVMVLRSRLGLHHQQQQQQQTFMQQMQQMPQPSGTYGFQPMQHPPAQQYQQQRQPMSRGNKIILGGMTAMVGSQLFNDVSPENSRYDYKGLSFIPLDKLFPALYTEQAASLFHVFRVIFIISGFYLVFQPYLDSILNKIDPDGEPSKQQIASTHSQRLKTDEESNDVSILELVLEFGKFVAIRTGLLNQDLNEKIASVSKFNIAHDKWLVTVLQSKTKQFDNNNVIGSWRPITKRYIQSLTYDDSFVQTLKSDATIKFQFNRMVLAKLVMFKVGDTLSWILGLGYVLDSLMLCMVKNFNESKDTQKYNAETNQILQFVNNDLQFLESTDLIESLVGVLNLDYSADENPPLMNTNYSSIKEFIDNSFDSDLNMINLICVIRSVQLLKDCMIKYLYLLANRDQKDSIDSSSDAEDEQVLGIEGDFEKVTKEISNKVSSCHMMIPTNCVKLIKCLTIFKSLLNPNDETSLTETFELVLSNVNQMIDFTSGSEEEEEVELTQKSKSQLISSGISDPTIRKIFKYSQNSSPYHQITLVSDENRLSLTCALILHYYSRDELTKGRKLIKYLHPNSSSFTGGYNCLSLLLFIAAFKTIIVILEKDSEMLFKDDGSLLESNIVTENEVNRNVLESVTTFLRLYIGSVSNDIRSSTASQAAFHASSIATAEQDADYDVISLDYQLKSVICHNISSEVKSKVFGKDPDKPITSLKSSASTSKSKSKQKGTESSAVPDLLNWKELGTFLEGLQKVTPDNPDKGLSSKNPLSQPVVYRICNHCDKPISEAHLGDHIQSCIIAKQQAKDAVMAAKALNESSIANNKKSLINNRKRKLDDTKENTPHSIPSTASGTPAATPAPEEMVKPLTKKQKAAAKSSVTVTTSEKRSKKEVKPKSVAKPKGPVDVEKQCGVPLPNGGYCARSLTCKTHSMGAKRAVPGRSAPYDQLLSAYQRKNQAKIGAAAAAAQQAQDDLMHGSAIPLDEEEETHQVLDGVTRSAPWPLERKVIMPTSIRNSFLKMREMFTGAILPRMTNNPLGPLQGRTAVVDIDKTTEYIFPIRSQHPRAPQAQPMSPQQLQPGIPMQGQAGAQVQGVQQRLQRQQPPSVVPINPAATSVAGSTANQMSAQARETERLISDPVPGITAVPHEDNLRYFDVTIDGPSTSPYENGKFKLELFLPDDYPMIAPKVRFLTKIYHPNIDRLGRICLDVLKSNWSPALQIRTILLSIQALLSSPNPDDPLANEVAEEWKTNESNAIKNAREWTAKYAK</sequence>
<feature type="non-terminal residue" evidence="11">
    <location>
        <position position="1"/>
    </location>
</feature>
<dbReference type="InterPro" id="IPR000608">
    <property type="entry name" value="UBC"/>
</dbReference>
<feature type="compositionally biased region" description="Low complexity" evidence="7">
    <location>
        <begin position="929"/>
        <end position="944"/>
    </location>
</feature>
<dbReference type="PROSITE" id="PS50888">
    <property type="entry name" value="BHLH"/>
    <property type="match status" value="1"/>
</dbReference>
<evidence type="ECO:0000259" key="8">
    <source>
        <dbReference type="PROSITE" id="PS50127"/>
    </source>
</evidence>
<dbReference type="EC" id="2.3.2.23" evidence="1"/>
<feature type="region of interest" description="Disordered" evidence="7">
    <location>
        <begin position="798"/>
        <end position="818"/>
    </location>
</feature>
<protein>
    <recommendedName>
        <fullName evidence="1">E2 ubiquitin-conjugating enzyme</fullName>
        <ecNumber evidence="1">2.3.2.23</ecNumber>
    </recommendedName>
</protein>
<evidence type="ECO:0000313" key="11">
    <source>
        <dbReference type="EMBL" id="ODV87817.1"/>
    </source>
</evidence>
<dbReference type="PANTHER" id="PTHR47805">
    <property type="entry name" value="SAGA-ASSOCIATED FACTOR 73"/>
    <property type="match status" value="1"/>
</dbReference>
<dbReference type="InterPro" id="IPR011598">
    <property type="entry name" value="bHLH_dom"/>
</dbReference>
<keyword evidence="3" id="KW-0547">Nucleotide-binding</keyword>
<evidence type="ECO:0000256" key="2">
    <source>
        <dbReference type="ARBA" id="ARBA00022679"/>
    </source>
</evidence>
<keyword evidence="4" id="KW-0833">Ubl conjugation pathway</keyword>
<dbReference type="GO" id="GO:0031048">
    <property type="term" value="P:regulatory ncRNA-mediated heterochromatin formation"/>
    <property type="evidence" value="ECO:0007669"/>
    <property type="project" value="TreeGrafter"/>
</dbReference>
<dbReference type="Pfam" id="PF00179">
    <property type="entry name" value="UQ_con"/>
    <property type="match status" value="1"/>
</dbReference>
<dbReference type="STRING" id="983967.A0A1E4T7S1"/>
<dbReference type="SMART" id="SM00212">
    <property type="entry name" value="UBCc"/>
    <property type="match status" value="1"/>
</dbReference>
<dbReference type="Proteomes" id="UP000094801">
    <property type="component" value="Unassembled WGS sequence"/>
</dbReference>
<evidence type="ECO:0000259" key="9">
    <source>
        <dbReference type="PROSITE" id="PS50888"/>
    </source>
</evidence>
<dbReference type="GO" id="GO:0046983">
    <property type="term" value="F:protein dimerization activity"/>
    <property type="evidence" value="ECO:0007669"/>
    <property type="project" value="InterPro"/>
</dbReference>
<dbReference type="InterPro" id="IPR016135">
    <property type="entry name" value="UBQ-conjugating_enzyme/RWD"/>
</dbReference>
<feature type="domain" description="SCA7" evidence="10">
    <location>
        <begin position="981"/>
        <end position="1047"/>
    </location>
</feature>
<name>A0A1E4T7S1_9ASCO</name>